<dbReference type="InterPro" id="IPR011184">
    <property type="entry name" value="DNA_mismatch_repair_Msh2"/>
</dbReference>
<accession>W9XFD3</accession>
<organism evidence="9 10">
    <name type="scientific">Capronia epimyces CBS 606.96</name>
    <dbReference type="NCBI Taxonomy" id="1182542"/>
    <lineage>
        <taxon>Eukaryota</taxon>
        <taxon>Fungi</taxon>
        <taxon>Dikarya</taxon>
        <taxon>Ascomycota</taxon>
        <taxon>Pezizomycotina</taxon>
        <taxon>Eurotiomycetes</taxon>
        <taxon>Chaetothyriomycetidae</taxon>
        <taxon>Chaetothyriales</taxon>
        <taxon>Herpotrichiellaceae</taxon>
        <taxon>Capronia</taxon>
    </lineage>
</organism>
<dbReference type="InterPro" id="IPR036678">
    <property type="entry name" value="MutS_con_dom_sf"/>
</dbReference>
<dbReference type="InterPro" id="IPR027417">
    <property type="entry name" value="P-loop_NTPase"/>
</dbReference>
<keyword evidence="10" id="KW-1185">Reference proteome</keyword>
<evidence type="ECO:0000256" key="2">
    <source>
        <dbReference type="ARBA" id="ARBA00022741"/>
    </source>
</evidence>
<dbReference type="Gene3D" id="3.40.50.300">
    <property type="entry name" value="P-loop containing nucleotide triphosphate hydrolases"/>
    <property type="match status" value="1"/>
</dbReference>
<sequence>MPSASVATVSSTLPGSHNSLGTSAVPATSRWRLRTSRTSADYSNNEVICAISELRGISPTVALSFVNVYTSEAILCQLVDTQTYARTCHKLKVYEPSEILYMANAVDSKLISIVSENLDVDNGGPVGTKLDRRYWSESSGHDYVQRLAFPDDLESLKMALAGNHLATCCFSAVMNFVDMGLQKTFATQTLRIKFETAEGSMMIDLSTIASLELVQNLEHVKSKDCLFGLLNETFTPMGARFLRSNILQPSTDTRKIGKRHEAVDELVSRHDMLFAVRSALKSFVDTDRVLAALVVIQTKLGIQFAEQSVNQVLMLKTFLCDPTNYAEIDGLIRDSLNPDVTYSTKPTELRNQRVYAVQAGVNEFLDVARQTYREISQDVFDMVEEVKNTQGLDLDLKFDTPRQFYLRLPAAQLEDKPIPDFLVNIYRRNKFIECQTLELIKMNQKIKDAHNEVISLSDQAVQELIESVRSKIHPLFKISEAIAMLDMLAGFAHLAIANDYVRSELLDTLAVKAGRHPIREKAQTDKYVANDIYATEQNRFQIITGCNMSGKSTYIRSIALMAVMVQIGCFVPATYASFPITYQLFARVSTDDSIEANVSTFASEMREVAFILRNMSAHSLVLIDELGRGTSTTDGLAIAVAIAEELIKSKALVWFVTHFRDLPRILAERAGVVNLHLTVDINADASKLKMRYTIAQGYEEERFYGLALARVVDLPETVVDVATRVSHALHERNEARRQNTRTLTAARRTKLLLNLREQLSQARESCRTASPDAGELRAWLARLQVEFSVRMGALDAEAEMEMDETDNEGRMDETDTEGRMTEAVAVEEHDVHHVDEDEVEHVQDTLVRTGHE</sequence>
<dbReference type="Pfam" id="PF00488">
    <property type="entry name" value="MutS_V"/>
    <property type="match status" value="1"/>
</dbReference>
<dbReference type="SUPFAM" id="SSF48334">
    <property type="entry name" value="DNA repair protein MutS, domain III"/>
    <property type="match status" value="1"/>
</dbReference>
<dbReference type="InterPro" id="IPR007696">
    <property type="entry name" value="DNA_mismatch_repair_MutS_core"/>
</dbReference>
<evidence type="ECO:0000256" key="5">
    <source>
        <dbReference type="ARBA" id="ARBA00023254"/>
    </source>
</evidence>
<dbReference type="InterPro" id="IPR007861">
    <property type="entry name" value="DNA_mismatch_repair_MutS_clamp"/>
</dbReference>
<dbReference type="Proteomes" id="UP000019478">
    <property type="component" value="Unassembled WGS sequence"/>
</dbReference>
<protein>
    <submittedName>
        <fullName evidence="9">DNA mismatch repair protein MSH4</fullName>
    </submittedName>
</protein>
<feature type="compositionally biased region" description="Basic and acidic residues" evidence="7">
    <location>
        <begin position="807"/>
        <end position="818"/>
    </location>
</feature>
<dbReference type="Pfam" id="PF05188">
    <property type="entry name" value="MutS_II"/>
    <property type="match status" value="1"/>
</dbReference>
<proteinExistence type="inferred from homology"/>
<dbReference type="eggNOG" id="KOG0220">
    <property type="taxonomic scope" value="Eukaryota"/>
</dbReference>
<dbReference type="PIRSF" id="PIRSF005813">
    <property type="entry name" value="MSH2"/>
    <property type="match status" value="1"/>
</dbReference>
<feature type="region of interest" description="Disordered" evidence="7">
    <location>
        <begin position="799"/>
        <end position="818"/>
    </location>
</feature>
<dbReference type="SMART" id="SM00534">
    <property type="entry name" value="MUTSac"/>
    <property type="match status" value="1"/>
</dbReference>
<comment type="similarity">
    <text evidence="1">Belongs to the DNA mismatch repair MutS family.</text>
</comment>
<dbReference type="GeneID" id="19172805"/>
<dbReference type="EMBL" id="AMGY01000008">
    <property type="protein sequence ID" value="EXJ79217.1"/>
    <property type="molecule type" value="Genomic_DNA"/>
</dbReference>
<keyword evidence="5" id="KW-0469">Meiosis</keyword>
<feature type="domain" description="DNA mismatch repair proteins mutS family" evidence="8">
    <location>
        <begin position="619"/>
        <end position="635"/>
    </location>
</feature>
<dbReference type="InterPro" id="IPR000432">
    <property type="entry name" value="DNA_mismatch_repair_MutS_C"/>
</dbReference>
<dbReference type="GO" id="GO:0030983">
    <property type="term" value="F:mismatched DNA binding"/>
    <property type="evidence" value="ECO:0007669"/>
    <property type="project" value="InterPro"/>
</dbReference>
<dbReference type="SUPFAM" id="SSF52540">
    <property type="entry name" value="P-loop containing nucleoside triphosphate hydrolases"/>
    <property type="match status" value="1"/>
</dbReference>
<dbReference type="FunFam" id="3.40.50.300:FF:002054">
    <property type="entry name" value="DNA mismatch repair protein MSH4"/>
    <property type="match status" value="1"/>
</dbReference>
<dbReference type="SUPFAM" id="SSF53150">
    <property type="entry name" value="DNA repair protein MutS, domain II"/>
    <property type="match status" value="1"/>
</dbReference>
<evidence type="ECO:0000256" key="6">
    <source>
        <dbReference type="SAM" id="Coils"/>
    </source>
</evidence>
<keyword evidence="6" id="KW-0175">Coiled coil</keyword>
<dbReference type="HOGENOM" id="CLU_002472_7_3_1"/>
<dbReference type="Gene3D" id="3.30.420.110">
    <property type="entry name" value="MutS, connector domain"/>
    <property type="match status" value="1"/>
</dbReference>
<dbReference type="InterPro" id="IPR036187">
    <property type="entry name" value="DNA_mismatch_repair_MutS_sf"/>
</dbReference>
<dbReference type="RefSeq" id="XP_007737005.1">
    <property type="nucleotide sequence ID" value="XM_007738815.1"/>
</dbReference>
<gene>
    <name evidence="9" type="ORF">A1O3_08718</name>
</gene>
<feature type="region of interest" description="Disordered" evidence="7">
    <location>
        <begin position="1"/>
        <end position="23"/>
    </location>
</feature>
<dbReference type="PROSITE" id="PS00486">
    <property type="entry name" value="DNA_MISMATCH_REPAIR_2"/>
    <property type="match status" value="1"/>
</dbReference>
<dbReference type="InterPro" id="IPR045076">
    <property type="entry name" value="MutS"/>
</dbReference>
<dbReference type="Gene3D" id="1.10.1420.10">
    <property type="match status" value="2"/>
</dbReference>
<dbReference type="GO" id="GO:0005634">
    <property type="term" value="C:nucleus"/>
    <property type="evidence" value="ECO:0007669"/>
    <property type="project" value="TreeGrafter"/>
</dbReference>
<evidence type="ECO:0000256" key="1">
    <source>
        <dbReference type="ARBA" id="ARBA00006271"/>
    </source>
</evidence>
<dbReference type="Pfam" id="PF05192">
    <property type="entry name" value="MutS_III"/>
    <property type="match status" value="1"/>
</dbReference>
<evidence type="ECO:0000313" key="9">
    <source>
        <dbReference type="EMBL" id="EXJ79217.1"/>
    </source>
</evidence>
<evidence type="ECO:0000256" key="7">
    <source>
        <dbReference type="SAM" id="MobiDB-lite"/>
    </source>
</evidence>
<evidence type="ECO:0000313" key="10">
    <source>
        <dbReference type="Proteomes" id="UP000019478"/>
    </source>
</evidence>
<dbReference type="InterPro" id="IPR007860">
    <property type="entry name" value="DNA_mmatch_repair_MutS_con_dom"/>
</dbReference>
<keyword evidence="4" id="KW-0238">DNA-binding</keyword>
<name>W9XFD3_9EURO</name>
<dbReference type="OrthoDB" id="276261at2759"/>
<evidence type="ECO:0000256" key="4">
    <source>
        <dbReference type="ARBA" id="ARBA00023125"/>
    </source>
</evidence>
<keyword evidence="2" id="KW-0547">Nucleotide-binding</keyword>
<feature type="coiled-coil region" evidence="6">
    <location>
        <begin position="432"/>
        <end position="459"/>
    </location>
</feature>
<dbReference type="GO" id="GO:0005524">
    <property type="term" value="F:ATP binding"/>
    <property type="evidence" value="ECO:0007669"/>
    <property type="project" value="UniProtKB-KW"/>
</dbReference>
<dbReference type="PANTHER" id="PTHR11361:SF21">
    <property type="entry name" value="MUTS PROTEIN HOMOLOG 4"/>
    <property type="match status" value="1"/>
</dbReference>
<dbReference type="GO" id="GO:0140664">
    <property type="term" value="F:ATP-dependent DNA damage sensor activity"/>
    <property type="evidence" value="ECO:0007669"/>
    <property type="project" value="InterPro"/>
</dbReference>
<dbReference type="AlphaFoldDB" id="W9XFD3"/>
<dbReference type="GO" id="GO:0006298">
    <property type="term" value="P:mismatch repair"/>
    <property type="evidence" value="ECO:0007669"/>
    <property type="project" value="InterPro"/>
</dbReference>
<evidence type="ECO:0000259" key="8">
    <source>
        <dbReference type="PROSITE" id="PS00486"/>
    </source>
</evidence>
<dbReference type="GO" id="GO:0007131">
    <property type="term" value="P:reciprocal meiotic recombination"/>
    <property type="evidence" value="ECO:0007669"/>
    <property type="project" value="TreeGrafter"/>
</dbReference>
<dbReference type="STRING" id="1182542.W9XFD3"/>
<evidence type="ECO:0000256" key="3">
    <source>
        <dbReference type="ARBA" id="ARBA00022840"/>
    </source>
</evidence>
<dbReference type="SMART" id="SM00533">
    <property type="entry name" value="MUTSd"/>
    <property type="match status" value="1"/>
</dbReference>
<keyword evidence="3" id="KW-0067">ATP-binding</keyword>
<comment type="caution">
    <text evidence="9">The sequence shown here is derived from an EMBL/GenBank/DDBJ whole genome shotgun (WGS) entry which is preliminary data.</text>
</comment>
<dbReference type="Pfam" id="PF05190">
    <property type="entry name" value="MutS_IV"/>
    <property type="match status" value="1"/>
</dbReference>
<reference evidence="9 10" key="1">
    <citation type="submission" date="2013-03" db="EMBL/GenBank/DDBJ databases">
        <title>The Genome Sequence of Capronia epimyces CBS 606.96.</title>
        <authorList>
            <consortium name="The Broad Institute Genomics Platform"/>
            <person name="Cuomo C."/>
            <person name="de Hoog S."/>
            <person name="Gorbushina A."/>
            <person name="Walker B."/>
            <person name="Young S.K."/>
            <person name="Zeng Q."/>
            <person name="Gargeya S."/>
            <person name="Fitzgerald M."/>
            <person name="Haas B."/>
            <person name="Abouelleil A."/>
            <person name="Allen A.W."/>
            <person name="Alvarado L."/>
            <person name="Arachchi H.M."/>
            <person name="Berlin A.M."/>
            <person name="Chapman S.B."/>
            <person name="Gainer-Dewar J."/>
            <person name="Goldberg J."/>
            <person name="Griggs A."/>
            <person name="Gujja S."/>
            <person name="Hansen M."/>
            <person name="Howarth C."/>
            <person name="Imamovic A."/>
            <person name="Ireland A."/>
            <person name="Larimer J."/>
            <person name="McCowan C."/>
            <person name="Murphy C."/>
            <person name="Pearson M."/>
            <person name="Poon T.W."/>
            <person name="Priest M."/>
            <person name="Roberts A."/>
            <person name="Saif S."/>
            <person name="Shea T."/>
            <person name="Sisk P."/>
            <person name="Sykes S."/>
            <person name="Wortman J."/>
            <person name="Nusbaum C."/>
            <person name="Birren B."/>
        </authorList>
    </citation>
    <scope>NUCLEOTIDE SEQUENCE [LARGE SCALE GENOMIC DNA]</scope>
    <source>
        <strain evidence="9 10">CBS 606.96</strain>
    </source>
</reference>
<dbReference type="PANTHER" id="PTHR11361">
    <property type="entry name" value="DNA MISMATCH REPAIR PROTEIN MUTS FAMILY MEMBER"/>
    <property type="match status" value="1"/>
</dbReference>